<protein>
    <submittedName>
        <fullName evidence="1">Phosphoglycolate phosphatase-like protein</fullName>
    </submittedName>
</protein>
<dbReference type="AlphaFoldDB" id="A0A6A6PRN6"/>
<dbReference type="SFLD" id="SFLDS00003">
    <property type="entry name" value="Haloacid_Dehalogenase"/>
    <property type="match status" value="1"/>
</dbReference>
<accession>A0A6A6PRN6</accession>
<dbReference type="InterPro" id="IPR036412">
    <property type="entry name" value="HAD-like_sf"/>
</dbReference>
<dbReference type="Pfam" id="PF00702">
    <property type="entry name" value="Hydrolase"/>
    <property type="match status" value="1"/>
</dbReference>
<keyword evidence="2" id="KW-1185">Reference proteome</keyword>
<dbReference type="PANTHER" id="PTHR43885">
    <property type="entry name" value="HALOACID DEHALOGENASE-LIKE HYDROLASE"/>
    <property type="match status" value="1"/>
</dbReference>
<proteinExistence type="predicted"/>
<dbReference type="OrthoDB" id="426235at2759"/>
<dbReference type="Gene3D" id="1.10.260.80">
    <property type="match status" value="1"/>
</dbReference>
<reference evidence="1" key="1">
    <citation type="journal article" date="2020" name="Stud. Mycol.">
        <title>101 Dothideomycetes genomes: a test case for predicting lifestyles and emergence of pathogens.</title>
        <authorList>
            <person name="Haridas S."/>
            <person name="Albert R."/>
            <person name="Binder M."/>
            <person name="Bloem J."/>
            <person name="Labutti K."/>
            <person name="Salamov A."/>
            <person name="Andreopoulos B."/>
            <person name="Baker S."/>
            <person name="Barry K."/>
            <person name="Bills G."/>
            <person name="Bluhm B."/>
            <person name="Cannon C."/>
            <person name="Castanera R."/>
            <person name="Culley D."/>
            <person name="Daum C."/>
            <person name="Ezra D."/>
            <person name="Gonzalez J."/>
            <person name="Henrissat B."/>
            <person name="Kuo A."/>
            <person name="Liang C."/>
            <person name="Lipzen A."/>
            <person name="Lutzoni F."/>
            <person name="Magnuson J."/>
            <person name="Mondo S."/>
            <person name="Nolan M."/>
            <person name="Ohm R."/>
            <person name="Pangilinan J."/>
            <person name="Park H.-J."/>
            <person name="Ramirez L."/>
            <person name="Alfaro M."/>
            <person name="Sun H."/>
            <person name="Tritt A."/>
            <person name="Yoshinaga Y."/>
            <person name="Zwiers L.-H."/>
            <person name="Turgeon B."/>
            <person name="Goodwin S."/>
            <person name="Spatafora J."/>
            <person name="Crous P."/>
            <person name="Grigoriev I."/>
        </authorList>
    </citation>
    <scope>NUCLEOTIDE SEQUENCE</scope>
    <source>
        <strain evidence="1">CBS 113389</strain>
    </source>
</reference>
<gene>
    <name evidence="1" type="ORF">BDY17DRAFT_299141</name>
</gene>
<dbReference type="SUPFAM" id="SSF56784">
    <property type="entry name" value="HAD-like"/>
    <property type="match status" value="1"/>
</dbReference>
<dbReference type="SFLD" id="SFLDG01129">
    <property type="entry name" value="C1.5:_HAD__Beta-PGM__Phosphata"/>
    <property type="match status" value="1"/>
</dbReference>
<sequence length="265" mass="29345">MLLLKSVRTTCLAPLLTQISRRTISTTMAKQARHRFAPLGQKANAEAGQMQLQGIIFDMDGTLCMPQNHMFKLMRDSVSIPADQDILDYIHSLPPREQDEAFDKIKAIESQAMAEQVPQAGLVSLMEFLDREGVKKGICTRNFDAPVTHLLQNHIPSHINPFSPIVTRDFRPPKPSPAALWHIARAWGLDADEKQRSAGERKDLLPLVMVGDSIDDITAGHAAGALTVLLRSSGKEELEERADVAIDRLDELIGLLKQGLTSQRS</sequence>
<evidence type="ECO:0000313" key="1">
    <source>
        <dbReference type="EMBL" id="KAF2482770.1"/>
    </source>
</evidence>
<dbReference type="EMBL" id="MU001636">
    <property type="protein sequence ID" value="KAF2482770.1"/>
    <property type="molecule type" value="Genomic_DNA"/>
</dbReference>
<dbReference type="Gene3D" id="3.40.50.1000">
    <property type="entry name" value="HAD superfamily/HAD-like"/>
    <property type="match status" value="1"/>
</dbReference>
<dbReference type="PANTHER" id="PTHR43885:SF1">
    <property type="entry name" value="SUPERFAMILY HYDROLASE, PUTATIVE (AFU_ORTHOLOGUE AFUA_4G13290)-RELATED"/>
    <property type="match status" value="1"/>
</dbReference>
<dbReference type="RefSeq" id="XP_033589340.1">
    <property type="nucleotide sequence ID" value="XM_033733850.1"/>
</dbReference>
<dbReference type="GeneID" id="54474852"/>
<dbReference type="InterPro" id="IPR023214">
    <property type="entry name" value="HAD_sf"/>
</dbReference>
<evidence type="ECO:0000313" key="2">
    <source>
        <dbReference type="Proteomes" id="UP000799767"/>
    </source>
</evidence>
<organism evidence="1 2">
    <name type="scientific">Neohortaea acidophila</name>
    <dbReference type="NCBI Taxonomy" id="245834"/>
    <lineage>
        <taxon>Eukaryota</taxon>
        <taxon>Fungi</taxon>
        <taxon>Dikarya</taxon>
        <taxon>Ascomycota</taxon>
        <taxon>Pezizomycotina</taxon>
        <taxon>Dothideomycetes</taxon>
        <taxon>Dothideomycetidae</taxon>
        <taxon>Mycosphaerellales</taxon>
        <taxon>Teratosphaeriaceae</taxon>
        <taxon>Neohortaea</taxon>
    </lineage>
</organism>
<dbReference type="Proteomes" id="UP000799767">
    <property type="component" value="Unassembled WGS sequence"/>
</dbReference>
<name>A0A6A6PRN6_9PEZI</name>